<feature type="domain" description="Pyridoxamine 5'-phosphate oxidase N-terminal" evidence="2">
    <location>
        <begin position="29"/>
        <end position="150"/>
    </location>
</feature>
<dbReference type="EMBL" id="FWXV01000017">
    <property type="protein sequence ID" value="SMD26781.1"/>
    <property type="molecule type" value="Genomic_DNA"/>
</dbReference>
<dbReference type="Pfam" id="PF01243">
    <property type="entry name" value="PNPOx_N"/>
    <property type="match status" value="1"/>
</dbReference>
<organism evidence="3 4">
    <name type="scientific">Kibdelosporangium aridum</name>
    <dbReference type="NCBI Taxonomy" id="2030"/>
    <lineage>
        <taxon>Bacteria</taxon>
        <taxon>Bacillati</taxon>
        <taxon>Actinomycetota</taxon>
        <taxon>Actinomycetes</taxon>
        <taxon>Pseudonocardiales</taxon>
        <taxon>Pseudonocardiaceae</taxon>
        <taxon>Kibdelosporangium</taxon>
    </lineage>
</organism>
<evidence type="ECO:0000259" key="2">
    <source>
        <dbReference type="Pfam" id="PF01243"/>
    </source>
</evidence>
<dbReference type="InterPro" id="IPR052019">
    <property type="entry name" value="F420H2_bilvrd_red/Heme_oxyg"/>
</dbReference>
<evidence type="ECO:0000256" key="1">
    <source>
        <dbReference type="ARBA" id="ARBA00023002"/>
    </source>
</evidence>
<proteinExistence type="predicted"/>
<protein>
    <submittedName>
        <fullName evidence="3">PPOX class probable F420-dependent enzyme</fullName>
    </submittedName>
</protein>
<dbReference type="AlphaFoldDB" id="A0A1Y5YAE9"/>
<dbReference type="PANTHER" id="PTHR35176">
    <property type="entry name" value="HEME OXYGENASE HI_0854-RELATED"/>
    <property type="match status" value="1"/>
</dbReference>
<evidence type="ECO:0000313" key="3">
    <source>
        <dbReference type="EMBL" id="SMD26781.1"/>
    </source>
</evidence>
<gene>
    <name evidence="3" type="ORF">SAMN05661093_10368</name>
</gene>
<dbReference type="GO" id="GO:0005829">
    <property type="term" value="C:cytosol"/>
    <property type="evidence" value="ECO:0007669"/>
    <property type="project" value="TreeGrafter"/>
</dbReference>
<dbReference type="InterPro" id="IPR011576">
    <property type="entry name" value="Pyridox_Oxase_N"/>
</dbReference>
<dbReference type="PANTHER" id="PTHR35176:SF1">
    <property type="entry name" value="F420H(2)-DEPENDENT BILIVERDIN REDUCTASE"/>
    <property type="match status" value="1"/>
</dbReference>
<accession>A0A1Y5YAE9</accession>
<keyword evidence="1" id="KW-0560">Oxidoreductase</keyword>
<name>A0A1Y5YAE9_KIBAR</name>
<dbReference type="Gene3D" id="2.30.110.10">
    <property type="entry name" value="Electron Transport, Fmn-binding Protein, Chain A"/>
    <property type="match status" value="1"/>
</dbReference>
<evidence type="ECO:0000313" key="4">
    <source>
        <dbReference type="Proteomes" id="UP000192674"/>
    </source>
</evidence>
<dbReference type="InterPro" id="IPR019920">
    <property type="entry name" value="F420-binding_dom_put"/>
</dbReference>
<sequence>MCRAARCVIVIAMYNMSREQWWEFASAGTRTGKLATVRANGAAHVAPIWFLLNEQDGYDEIIFNTGAESLKGKALRRDPRFSLCVDDQQPPYSYVVFHAEAAIVDDLDESLIWATKIAARYMGEDKAEAYGKRNAVPEELLIRARITKVIAHGNVAD</sequence>
<dbReference type="SUPFAM" id="SSF50475">
    <property type="entry name" value="FMN-binding split barrel"/>
    <property type="match status" value="1"/>
</dbReference>
<dbReference type="NCBIfam" id="TIGR03618">
    <property type="entry name" value="Rv1155_F420"/>
    <property type="match status" value="1"/>
</dbReference>
<dbReference type="GO" id="GO:0070967">
    <property type="term" value="F:coenzyme F420 binding"/>
    <property type="evidence" value="ECO:0007669"/>
    <property type="project" value="TreeGrafter"/>
</dbReference>
<dbReference type="GO" id="GO:0016627">
    <property type="term" value="F:oxidoreductase activity, acting on the CH-CH group of donors"/>
    <property type="evidence" value="ECO:0007669"/>
    <property type="project" value="TreeGrafter"/>
</dbReference>
<reference evidence="3 4" key="1">
    <citation type="submission" date="2017-04" db="EMBL/GenBank/DDBJ databases">
        <authorList>
            <person name="Afonso C.L."/>
            <person name="Miller P.J."/>
            <person name="Scott M.A."/>
            <person name="Spackman E."/>
            <person name="Goraichik I."/>
            <person name="Dimitrov K.M."/>
            <person name="Suarez D.L."/>
            <person name="Swayne D.E."/>
        </authorList>
    </citation>
    <scope>NUCLEOTIDE SEQUENCE [LARGE SCALE GENOMIC DNA]</scope>
    <source>
        <strain evidence="3 4">DSM 43828</strain>
    </source>
</reference>
<keyword evidence="4" id="KW-1185">Reference proteome</keyword>
<dbReference type="Proteomes" id="UP000192674">
    <property type="component" value="Unassembled WGS sequence"/>
</dbReference>
<dbReference type="InterPro" id="IPR012349">
    <property type="entry name" value="Split_barrel_FMN-bd"/>
</dbReference>